<dbReference type="GeneID" id="121122596"/>
<dbReference type="GO" id="GO:0005634">
    <property type="term" value="C:nucleus"/>
    <property type="evidence" value="ECO:0007669"/>
    <property type="project" value="UniProtKB-SubCell"/>
</dbReference>
<evidence type="ECO:0000256" key="11">
    <source>
        <dbReference type="ARBA" id="ARBA00047761"/>
    </source>
</evidence>
<dbReference type="PANTHER" id="PTHR48493">
    <property type="entry name" value="UBIQUITIN-LIKE DOMAIN-CONTAINING CTD PHOSPHATASE 1"/>
    <property type="match status" value="1"/>
</dbReference>
<name>A0A0K2SYW8_LEPSM</name>
<evidence type="ECO:0000256" key="2">
    <source>
        <dbReference type="ARBA" id="ARBA00004123"/>
    </source>
</evidence>
<comment type="subcellular location">
    <subcellularLocation>
        <location evidence="2">Nucleus</location>
    </subcellularLocation>
</comment>
<dbReference type="InterPro" id="IPR011943">
    <property type="entry name" value="HAD-SF_hydro_IIID"/>
</dbReference>
<dbReference type="GO" id="GO:0004722">
    <property type="term" value="F:protein serine/threonine phosphatase activity"/>
    <property type="evidence" value="ECO:0007669"/>
    <property type="project" value="UniProtKB-EC"/>
</dbReference>
<dbReference type="SUPFAM" id="SSF56784">
    <property type="entry name" value="HAD-like"/>
    <property type="match status" value="1"/>
</dbReference>
<evidence type="ECO:0000256" key="9">
    <source>
        <dbReference type="ARBA" id="ARBA00023242"/>
    </source>
</evidence>
<dbReference type="KEGG" id="lsm:121122596"/>
<dbReference type="CTD" id="134510"/>
<dbReference type="InterPro" id="IPR023214">
    <property type="entry name" value="HAD_sf"/>
</dbReference>
<evidence type="ECO:0000256" key="12">
    <source>
        <dbReference type="ARBA" id="ARBA00048336"/>
    </source>
</evidence>
<accession>A0A0K2SYW8</accession>
<comment type="catalytic activity">
    <reaction evidence="12">
        <text>O-phospho-L-threonyl-[protein] + H2O = L-threonyl-[protein] + phosphate</text>
        <dbReference type="Rhea" id="RHEA:47004"/>
        <dbReference type="Rhea" id="RHEA-COMP:11060"/>
        <dbReference type="Rhea" id="RHEA-COMP:11605"/>
        <dbReference type="ChEBI" id="CHEBI:15377"/>
        <dbReference type="ChEBI" id="CHEBI:30013"/>
        <dbReference type="ChEBI" id="CHEBI:43474"/>
        <dbReference type="ChEBI" id="CHEBI:61977"/>
        <dbReference type="EC" id="3.1.3.16"/>
    </reaction>
</comment>
<dbReference type="FunFam" id="3.10.20.90:FF:000060">
    <property type="entry name" value="ubiquitin-like domain-containing CTD phosphatase 1"/>
    <property type="match status" value="1"/>
</dbReference>
<reference evidence="15" key="1">
    <citation type="submission" date="2014-05" db="EMBL/GenBank/DDBJ databases">
        <authorList>
            <person name="Chronopoulou M."/>
        </authorList>
    </citation>
    <scope>NUCLEOTIDE SEQUENCE</scope>
    <source>
        <tissue evidence="15">Whole organism</tissue>
    </source>
</reference>
<keyword evidence="7" id="KW-0460">Magnesium</keyword>
<dbReference type="InterPro" id="IPR029071">
    <property type="entry name" value="Ubiquitin-like_domsf"/>
</dbReference>
<dbReference type="CDD" id="cd01813">
    <property type="entry name" value="Ubl_UBLCP1"/>
    <property type="match status" value="1"/>
</dbReference>
<dbReference type="PROSITE" id="PS50969">
    <property type="entry name" value="FCP1"/>
    <property type="match status" value="1"/>
</dbReference>
<dbReference type="EC" id="3.1.3.16" evidence="3"/>
<evidence type="ECO:0000256" key="5">
    <source>
        <dbReference type="ARBA" id="ARBA00022723"/>
    </source>
</evidence>
<dbReference type="SUPFAM" id="SSF54236">
    <property type="entry name" value="Ubiquitin-like"/>
    <property type="match status" value="1"/>
</dbReference>
<evidence type="ECO:0000259" key="13">
    <source>
        <dbReference type="PROSITE" id="PS50053"/>
    </source>
</evidence>
<comment type="cofactor">
    <cofactor evidence="1">
        <name>Mg(2+)</name>
        <dbReference type="ChEBI" id="CHEBI:18420"/>
    </cofactor>
</comment>
<dbReference type="SMART" id="SM00577">
    <property type="entry name" value="CPDc"/>
    <property type="match status" value="1"/>
</dbReference>
<dbReference type="InterPro" id="IPR004274">
    <property type="entry name" value="FCP1_dom"/>
</dbReference>
<evidence type="ECO:0000256" key="3">
    <source>
        <dbReference type="ARBA" id="ARBA00013081"/>
    </source>
</evidence>
<evidence type="ECO:0000256" key="10">
    <source>
        <dbReference type="ARBA" id="ARBA00032039"/>
    </source>
</evidence>
<feature type="domain" description="FCP1 homology" evidence="14">
    <location>
        <begin position="136"/>
        <end position="296"/>
    </location>
</feature>
<dbReference type="Gene3D" id="3.40.50.1000">
    <property type="entry name" value="HAD superfamily/HAD-like"/>
    <property type="match status" value="1"/>
</dbReference>
<evidence type="ECO:0000256" key="1">
    <source>
        <dbReference type="ARBA" id="ARBA00001946"/>
    </source>
</evidence>
<comment type="catalytic activity">
    <reaction evidence="11">
        <text>O-phospho-L-seryl-[protein] + H2O = L-seryl-[protein] + phosphate</text>
        <dbReference type="Rhea" id="RHEA:20629"/>
        <dbReference type="Rhea" id="RHEA-COMP:9863"/>
        <dbReference type="Rhea" id="RHEA-COMP:11604"/>
        <dbReference type="ChEBI" id="CHEBI:15377"/>
        <dbReference type="ChEBI" id="CHEBI:29999"/>
        <dbReference type="ChEBI" id="CHEBI:43474"/>
        <dbReference type="ChEBI" id="CHEBI:83421"/>
        <dbReference type="EC" id="3.1.3.16"/>
    </reaction>
</comment>
<keyword evidence="6" id="KW-0378">Hydrolase</keyword>
<sequence length="318" mass="37411">MNIEYLIIKWGGKEYRIEDLNENTSVLQLKKLIQERTEVRPERQKLLNMKLNGKAPGDDILLSTLPTKNGAKIMMMGSLEKDIAATEIVPDDLPYVKNDLDDHDDGEETSIENRSEYLTKIQHRIDNCEIHLRNELRPGKKLLVLDIDYTLFDHRSPAENAGELMRPYLHEFLTSAFKDYDIAIWSATSLKWIKEKMRLLGCDSHTDYKLAFFMDCRHMISVHTQKYGVVEVKPLGVIWGKFPQYKKENTIMLDDLRRNFLMNPQNGLKIRPFRDAHVNRNSDEELLKLSEYLKVISHLPDFTTLKHRKWESYLRRYT</sequence>
<evidence type="ECO:0000259" key="14">
    <source>
        <dbReference type="PROSITE" id="PS50969"/>
    </source>
</evidence>
<dbReference type="GO" id="GO:0046872">
    <property type="term" value="F:metal ion binding"/>
    <property type="evidence" value="ECO:0007669"/>
    <property type="project" value="UniProtKB-KW"/>
</dbReference>
<dbReference type="GO" id="GO:0090364">
    <property type="term" value="P:regulation of proteasome assembly"/>
    <property type="evidence" value="ECO:0007669"/>
    <property type="project" value="InterPro"/>
</dbReference>
<dbReference type="AlphaFoldDB" id="A0A0K2SYW8"/>
<dbReference type="Pfam" id="PF00240">
    <property type="entry name" value="ubiquitin"/>
    <property type="match status" value="1"/>
</dbReference>
<dbReference type="Gene3D" id="3.10.20.90">
    <property type="entry name" value="Phosphatidylinositol 3-kinase Catalytic Subunit, Chain A, domain 1"/>
    <property type="match status" value="1"/>
</dbReference>
<dbReference type="OrthoDB" id="1711508at2759"/>
<keyword evidence="5" id="KW-0479">Metal-binding</keyword>
<dbReference type="PANTHER" id="PTHR48493:SF1">
    <property type="entry name" value="UBIQUITIN-LIKE DOMAIN-CONTAINING CTD PHOSPHATASE 1"/>
    <property type="match status" value="1"/>
</dbReference>
<evidence type="ECO:0000256" key="8">
    <source>
        <dbReference type="ARBA" id="ARBA00022912"/>
    </source>
</evidence>
<dbReference type="Pfam" id="PF03031">
    <property type="entry name" value="NIF"/>
    <property type="match status" value="1"/>
</dbReference>
<organism evidence="15">
    <name type="scientific">Lepeophtheirus salmonis</name>
    <name type="common">Salmon louse</name>
    <name type="synonym">Caligus salmonis</name>
    <dbReference type="NCBI Taxonomy" id="72036"/>
    <lineage>
        <taxon>Eukaryota</taxon>
        <taxon>Metazoa</taxon>
        <taxon>Ecdysozoa</taxon>
        <taxon>Arthropoda</taxon>
        <taxon>Crustacea</taxon>
        <taxon>Multicrustacea</taxon>
        <taxon>Hexanauplia</taxon>
        <taxon>Copepoda</taxon>
        <taxon>Siphonostomatoida</taxon>
        <taxon>Caligidae</taxon>
        <taxon>Lepeophtheirus</taxon>
    </lineage>
</organism>
<feature type="domain" description="Ubiquitin-like" evidence="13">
    <location>
        <begin position="19"/>
        <end position="76"/>
    </location>
</feature>
<dbReference type="NCBIfam" id="TIGR02245">
    <property type="entry name" value="HAD_IIID1"/>
    <property type="match status" value="1"/>
</dbReference>
<dbReference type="EMBL" id="HACA01001603">
    <property type="protein sequence ID" value="CDW18964.1"/>
    <property type="molecule type" value="Transcribed_RNA"/>
</dbReference>
<evidence type="ECO:0000256" key="7">
    <source>
        <dbReference type="ARBA" id="ARBA00022842"/>
    </source>
</evidence>
<keyword evidence="8" id="KW-0904">Protein phosphatase</keyword>
<protein>
    <recommendedName>
        <fullName evidence="4">Ubiquitin-like domain-containing CTD phosphatase 1</fullName>
        <ecNumber evidence="3">3.1.3.16</ecNumber>
    </recommendedName>
    <alternativeName>
        <fullName evidence="10">Nuclear proteasome inhibitor UBLCP1</fullName>
    </alternativeName>
</protein>
<proteinExistence type="predicted"/>
<keyword evidence="9" id="KW-0539">Nucleus</keyword>
<evidence type="ECO:0000313" key="15">
    <source>
        <dbReference type="EMBL" id="CDW18964.1"/>
    </source>
</evidence>
<dbReference type="InterPro" id="IPR036412">
    <property type="entry name" value="HAD-like_sf"/>
</dbReference>
<evidence type="ECO:0000256" key="6">
    <source>
        <dbReference type="ARBA" id="ARBA00022801"/>
    </source>
</evidence>
<evidence type="ECO:0000256" key="4">
    <source>
        <dbReference type="ARBA" id="ARBA00014187"/>
    </source>
</evidence>
<dbReference type="InterPro" id="IPR051658">
    <property type="entry name" value="UBLCP1"/>
</dbReference>
<dbReference type="PROSITE" id="PS50053">
    <property type="entry name" value="UBIQUITIN_2"/>
    <property type="match status" value="1"/>
</dbReference>
<dbReference type="RefSeq" id="XP_040573560.1">
    <property type="nucleotide sequence ID" value="XM_040717626.2"/>
</dbReference>
<dbReference type="InterPro" id="IPR000626">
    <property type="entry name" value="Ubiquitin-like_dom"/>
</dbReference>